<organism evidence="2 3">
    <name type="scientific">Ephemerocybe angulata</name>
    <dbReference type="NCBI Taxonomy" id="980116"/>
    <lineage>
        <taxon>Eukaryota</taxon>
        <taxon>Fungi</taxon>
        <taxon>Dikarya</taxon>
        <taxon>Basidiomycota</taxon>
        <taxon>Agaricomycotina</taxon>
        <taxon>Agaricomycetes</taxon>
        <taxon>Agaricomycetidae</taxon>
        <taxon>Agaricales</taxon>
        <taxon>Agaricineae</taxon>
        <taxon>Psathyrellaceae</taxon>
        <taxon>Ephemerocybe</taxon>
    </lineage>
</organism>
<dbReference type="SUPFAM" id="SSF81383">
    <property type="entry name" value="F-box domain"/>
    <property type="match status" value="1"/>
</dbReference>
<proteinExistence type="predicted"/>
<dbReference type="PROSITE" id="PS50181">
    <property type="entry name" value="FBOX"/>
    <property type="match status" value="1"/>
</dbReference>
<accession>A0A8H5C3W1</accession>
<dbReference type="AlphaFoldDB" id="A0A8H5C3W1"/>
<name>A0A8H5C3W1_9AGAR</name>
<evidence type="ECO:0000313" key="2">
    <source>
        <dbReference type="EMBL" id="KAF5334757.1"/>
    </source>
</evidence>
<sequence length="211" mass="23404">MAFVSLPEDVIMEVLASAMPIDILTLGQTCKAVFEVTSERIVWERKLRELVKHRNLYAPSLHPHDSTLGALQRIVSGIHLWEKLLKRLSVPPEPLEGLSTELIRDKMAVYFEPHSGIPDIYLVPGGRYLFTSLAGRRDSPTIKLWDLGPVGMPILSVPVLLSQCEIRFDVTPEQPSRDVSLAVWVSDLDALDLRLVAVCKRTGAGNGGVFV</sequence>
<reference evidence="2 3" key="1">
    <citation type="journal article" date="2020" name="ISME J.">
        <title>Uncovering the hidden diversity of litter-decomposition mechanisms in mushroom-forming fungi.</title>
        <authorList>
            <person name="Floudas D."/>
            <person name="Bentzer J."/>
            <person name="Ahren D."/>
            <person name="Johansson T."/>
            <person name="Persson P."/>
            <person name="Tunlid A."/>
        </authorList>
    </citation>
    <scope>NUCLEOTIDE SEQUENCE [LARGE SCALE GENOMIC DNA]</scope>
    <source>
        <strain evidence="2 3">CBS 175.51</strain>
    </source>
</reference>
<gene>
    <name evidence="2" type="ORF">D9611_012937</name>
</gene>
<evidence type="ECO:0000313" key="3">
    <source>
        <dbReference type="Proteomes" id="UP000541558"/>
    </source>
</evidence>
<dbReference type="InterPro" id="IPR036047">
    <property type="entry name" value="F-box-like_dom_sf"/>
</dbReference>
<feature type="domain" description="F-box" evidence="1">
    <location>
        <begin position="1"/>
        <end position="46"/>
    </location>
</feature>
<protein>
    <recommendedName>
        <fullName evidence="1">F-box domain-containing protein</fullName>
    </recommendedName>
</protein>
<dbReference type="InterPro" id="IPR001810">
    <property type="entry name" value="F-box_dom"/>
</dbReference>
<keyword evidence="3" id="KW-1185">Reference proteome</keyword>
<dbReference type="OrthoDB" id="2688364at2759"/>
<comment type="caution">
    <text evidence="2">The sequence shown here is derived from an EMBL/GenBank/DDBJ whole genome shotgun (WGS) entry which is preliminary data.</text>
</comment>
<dbReference type="EMBL" id="JAACJK010000066">
    <property type="protein sequence ID" value="KAF5334757.1"/>
    <property type="molecule type" value="Genomic_DNA"/>
</dbReference>
<evidence type="ECO:0000259" key="1">
    <source>
        <dbReference type="PROSITE" id="PS50181"/>
    </source>
</evidence>
<dbReference type="Proteomes" id="UP000541558">
    <property type="component" value="Unassembled WGS sequence"/>
</dbReference>